<dbReference type="RefSeq" id="XP_067476896.1">
    <property type="nucleotide sequence ID" value="XM_067622509.1"/>
</dbReference>
<dbReference type="EMBL" id="KV878688">
    <property type="protein sequence ID" value="OJJ69647.1"/>
    <property type="molecule type" value="Genomic_DNA"/>
</dbReference>
<dbReference type="GeneID" id="93574997"/>
<keyword evidence="3" id="KW-1185">Reference proteome</keyword>
<organism evidence="2 3">
    <name type="scientific">Aspergillus brasiliensis (strain CBS 101740 / IMI 381727 / IBT 21946)</name>
    <dbReference type="NCBI Taxonomy" id="767769"/>
    <lineage>
        <taxon>Eukaryota</taxon>
        <taxon>Fungi</taxon>
        <taxon>Dikarya</taxon>
        <taxon>Ascomycota</taxon>
        <taxon>Pezizomycotina</taxon>
        <taxon>Eurotiomycetes</taxon>
        <taxon>Eurotiomycetidae</taxon>
        <taxon>Eurotiales</taxon>
        <taxon>Aspergillaceae</taxon>
        <taxon>Aspergillus</taxon>
        <taxon>Aspergillus subgen. Circumdati</taxon>
    </lineage>
</organism>
<reference evidence="3" key="1">
    <citation type="journal article" date="2017" name="Genome Biol.">
        <title>Comparative genomics reveals high biological diversity and specific adaptations in the industrially and medically important fungal genus Aspergillus.</title>
        <authorList>
            <person name="de Vries R.P."/>
            <person name="Riley R."/>
            <person name="Wiebenga A."/>
            <person name="Aguilar-Osorio G."/>
            <person name="Amillis S."/>
            <person name="Uchima C.A."/>
            <person name="Anderluh G."/>
            <person name="Asadollahi M."/>
            <person name="Askin M."/>
            <person name="Barry K."/>
            <person name="Battaglia E."/>
            <person name="Bayram O."/>
            <person name="Benocci T."/>
            <person name="Braus-Stromeyer S.A."/>
            <person name="Caldana C."/>
            <person name="Canovas D."/>
            <person name="Cerqueira G.C."/>
            <person name="Chen F."/>
            <person name="Chen W."/>
            <person name="Choi C."/>
            <person name="Clum A."/>
            <person name="Dos Santos R.A."/>
            <person name="Damasio A.R."/>
            <person name="Diallinas G."/>
            <person name="Emri T."/>
            <person name="Fekete E."/>
            <person name="Flipphi M."/>
            <person name="Freyberg S."/>
            <person name="Gallo A."/>
            <person name="Gournas C."/>
            <person name="Habgood R."/>
            <person name="Hainaut M."/>
            <person name="Harispe M.L."/>
            <person name="Henrissat B."/>
            <person name="Hilden K.S."/>
            <person name="Hope R."/>
            <person name="Hossain A."/>
            <person name="Karabika E."/>
            <person name="Karaffa L."/>
            <person name="Karanyi Z."/>
            <person name="Krasevec N."/>
            <person name="Kuo A."/>
            <person name="Kusch H."/>
            <person name="LaButti K."/>
            <person name="Lagendijk E.L."/>
            <person name="Lapidus A."/>
            <person name="Levasseur A."/>
            <person name="Lindquist E."/>
            <person name="Lipzen A."/>
            <person name="Logrieco A.F."/>
            <person name="MacCabe A."/>
            <person name="Maekelae M.R."/>
            <person name="Malavazi I."/>
            <person name="Melin P."/>
            <person name="Meyer V."/>
            <person name="Mielnichuk N."/>
            <person name="Miskei M."/>
            <person name="Molnar A.P."/>
            <person name="Mule G."/>
            <person name="Ngan C.Y."/>
            <person name="Orejas M."/>
            <person name="Orosz E."/>
            <person name="Ouedraogo J.P."/>
            <person name="Overkamp K.M."/>
            <person name="Park H.-S."/>
            <person name="Perrone G."/>
            <person name="Piumi F."/>
            <person name="Punt P.J."/>
            <person name="Ram A.F."/>
            <person name="Ramon A."/>
            <person name="Rauscher S."/>
            <person name="Record E."/>
            <person name="Riano-Pachon D.M."/>
            <person name="Robert V."/>
            <person name="Roehrig J."/>
            <person name="Ruller R."/>
            <person name="Salamov A."/>
            <person name="Salih N.S."/>
            <person name="Samson R.A."/>
            <person name="Sandor E."/>
            <person name="Sanguinetti M."/>
            <person name="Schuetze T."/>
            <person name="Sepcic K."/>
            <person name="Shelest E."/>
            <person name="Sherlock G."/>
            <person name="Sophianopoulou V."/>
            <person name="Squina F.M."/>
            <person name="Sun H."/>
            <person name="Susca A."/>
            <person name="Todd R.B."/>
            <person name="Tsang A."/>
            <person name="Unkles S.E."/>
            <person name="van de Wiele N."/>
            <person name="van Rossen-Uffink D."/>
            <person name="Oliveira J.V."/>
            <person name="Vesth T.C."/>
            <person name="Visser J."/>
            <person name="Yu J.-H."/>
            <person name="Zhou M."/>
            <person name="Andersen M.R."/>
            <person name="Archer D.B."/>
            <person name="Baker S.E."/>
            <person name="Benoit I."/>
            <person name="Brakhage A.A."/>
            <person name="Braus G.H."/>
            <person name="Fischer R."/>
            <person name="Frisvad J.C."/>
            <person name="Goldman G.H."/>
            <person name="Houbraken J."/>
            <person name="Oakley B."/>
            <person name="Pocsi I."/>
            <person name="Scazzocchio C."/>
            <person name="Seiboth B."/>
            <person name="vanKuyk P.A."/>
            <person name="Wortman J."/>
            <person name="Dyer P.S."/>
            <person name="Grigoriev I.V."/>
        </authorList>
    </citation>
    <scope>NUCLEOTIDE SEQUENCE [LARGE SCALE GENOMIC DNA]</scope>
    <source>
        <strain evidence="3">CBS 101740 / IMI 381727 / IBT 21946</strain>
    </source>
</reference>
<proteinExistence type="predicted"/>
<dbReference type="VEuPathDB" id="FungiDB:ASPBRDRAFT_284425"/>
<dbReference type="Proteomes" id="UP000184499">
    <property type="component" value="Unassembled WGS sequence"/>
</dbReference>
<evidence type="ECO:0000313" key="3">
    <source>
        <dbReference type="Proteomes" id="UP000184499"/>
    </source>
</evidence>
<evidence type="ECO:0000256" key="1">
    <source>
        <dbReference type="SAM" id="MobiDB-lite"/>
    </source>
</evidence>
<name>A0A1L9UD97_ASPBC</name>
<sequence length="118" mass="13821">MLVRSRLQDAPTRGGQEPTNNQPEKSSCFPVHLESLRRHHHGQFSPQRFNLLVHPGQHRRRRLGSRYARTERSNRMMMQRHYYLTFPGRFFYPVGLFAPTQGKLSSSLFDPSNSFHAV</sequence>
<evidence type="ECO:0000313" key="2">
    <source>
        <dbReference type="EMBL" id="OJJ69647.1"/>
    </source>
</evidence>
<protein>
    <submittedName>
        <fullName evidence="2">Uncharacterized protein</fullName>
    </submittedName>
</protein>
<feature type="region of interest" description="Disordered" evidence="1">
    <location>
        <begin position="1"/>
        <end position="27"/>
    </location>
</feature>
<dbReference type="AlphaFoldDB" id="A0A1L9UD97"/>
<accession>A0A1L9UD97</accession>
<gene>
    <name evidence="2" type="ORF">ASPBRDRAFT_284425</name>
</gene>